<keyword evidence="6" id="KW-0677">Repeat</keyword>
<feature type="compositionally biased region" description="Low complexity" evidence="14">
    <location>
        <begin position="610"/>
        <end position="627"/>
    </location>
</feature>
<dbReference type="Gene3D" id="1.10.10.10">
    <property type="entry name" value="Winged helix-like DNA-binding domain superfamily/Winged helix DNA-binding domain"/>
    <property type="match status" value="1"/>
</dbReference>
<dbReference type="GO" id="GO:0005524">
    <property type="term" value="F:ATP binding"/>
    <property type="evidence" value="ECO:0007669"/>
    <property type="project" value="UniProtKB-UniRule"/>
</dbReference>
<sequence length="1582" mass="179743">MENTLWNTSQQTSGATAQFKFEFLNKITNNFSEDHVIGDGAYGVVYKGVMDNGQEIAVKKLKNRHLDHDSEKQFHNECINLMRVQHQNIVRLVGYCDETRRQCVEHGGKFVFAEENERALCFEYLQGGSLDKYVSEEPCRLDWDMCYKIIKGVSEGLNHLHNGCKESILHLDLKPANILLDNNMIPKIGDFGLSRLFSTTETCTTATPLGTIGYTPPEYVNKQEISPKYDVFSLGVVIIHIMAGRKHYYDHVDTPSKINELVLKNWEKRLQGTMWSHASQEVMTCIEIALRCVNSDRQKRPTISKIVEDLNRIDIARLSLTYEGTNSQKREALVGVHDNATRFASLEGIDNIVVSDEDGGNENQMHDPMDFLHKSITRDTVSTSIYVTQTIEVDILDDCRRNLRLRMEGNIYTPVTMHNIGNLFHWARSNFSSQWISGTKEKVLNDELFSLESGLQRLMETLPAMYDLIDRAEWRSHKHGVAKLLPNLKDAVYDADDLLDEFRWYMLKVEVEGNGSQSPSMDFFNNVIQGSFTKLVKGLQDRLDNISTHLLNMGLHDVTTRFDKSVRPETSSFPYETRIFGRDMELKYIIEVLCKPKNSSSANPKRQKGNSAVDVSTSTSASNQASTEPSTTNLTVLPIVGIGGVGKTTLAQHICSNAEVNSHFDLIFWICVSDDFDVKRLTKEAIESCPGKQATTENLNSLQKILFNIVSSKKILIVLDDMWDDVLKENGRCWKRFCAPLKNVLQGSMMLVTTRCQKVADKVGTRDHITLEGLKYDIFWNFFKLCVFESGNSNNNDPELERIARSIVRKLEGSPLAAKTLGRILRMNLQAEYWNTILDSELWTLRQDETEILPALRLSYMYLPFHLKRCFALCAMYPKDWKFQKCFLAEIWVAEGFVEPQGDIPLQDISCEYFDELLYRSFFQEVFGEYVIHDLLHDMVQKVSEFDCFILKSRSDFKSIPPNVRHLSVLSSIDIDYSTLLSLRRFTKLRTLHCDKPLANQKTPANLIAGWCSQLLRLRVIIFSSTHELPSSIGNLKHLRYLQISSACPFKSLPTELCSLYNLQVVCLQKCKLESLPTNFSKLICLQRFESHGFGCVSVLRRFQKEEFYYEVHVDVVNDEQGLGFRLIKNINQLGELVIHNIVGPVRKEHAVEAQLHNKKYLEKLTLKWSLLKNPEDNAIEVLQFLQPPACLKFLLLSGYQGVSLPSWFQPLNCPSLMSPSFISSNGLKSSSLPRITDLIIDWCRNLSSLEHIIHPAYISTLKKMTIKNCKKLVSVPAERFGGLCCLEELEVQGCPNIYCQGLVAPSLKRLVLGSKEIDLSRNSTCGNLADYVDCCSLTYFFLSCNHLTSIQLQKWNLRALEELHISVCQFLTSIIGHSGQVNRGTGCVRAFPFLTSLTIDWCNNLSTIDDLLAEEYLPAIKRIHVKYCYKLASLPGERFGSFSSLKELEITGCNRLSWRRGFVLPSSLQILSLDNSGDISAWVPSCLENLASLVTLIIRECQHITFIPGNLWSTNLTSLVNLIIWHCEDIVSIGGENAISEIKNVLIDGCQKLEELEQPVKRGSYASNSYRAHGEEENVSS</sequence>
<keyword evidence="12" id="KW-0472">Membrane</keyword>
<dbReference type="Gene3D" id="1.10.510.10">
    <property type="entry name" value="Transferase(Phosphotransferase) domain 1"/>
    <property type="match status" value="1"/>
</dbReference>
<keyword evidence="8" id="KW-0418">Kinase</keyword>
<evidence type="ECO:0000313" key="16">
    <source>
        <dbReference type="EMBL" id="KAK1686729.1"/>
    </source>
</evidence>
<gene>
    <name evidence="16" type="ORF">QYE76_047577</name>
</gene>
<keyword evidence="11" id="KW-1133">Transmembrane helix</keyword>
<dbReference type="InterPro" id="IPR056789">
    <property type="entry name" value="LRR_R13L1-DRL21"/>
</dbReference>
<dbReference type="EMBL" id="JAUUTY010000002">
    <property type="protein sequence ID" value="KAK1686729.1"/>
    <property type="molecule type" value="Genomic_DNA"/>
</dbReference>
<evidence type="ECO:0000256" key="8">
    <source>
        <dbReference type="ARBA" id="ARBA00022777"/>
    </source>
</evidence>
<organism evidence="16 17">
    <name type="scientific">Lolium multiflorum</name>
    <name type="common">Italian ryegrass</name>
    <name type="synonym">Lolium perenne subsp. multiflorum</name>
    <dbReference type="NCBI Taxonomy" id="4521"/>
    <lineage>
        <taxon>Eukaryota</taxon>
        <taxon>Viridiplantae</taxon>
        <taxon>Streptophyta</taxon>
        <taxon>Embryophyta</taxon>
        <taxon>Tracheophyta</taxon>
        <taxon>Spermatophyta</taxon>
        <taxon>Magnoliopsida</taxon>
        <taxon>Liliopsida</taxon>
        <taxon>Poales</taxon>
        <taxon>Poaceae</taxon>
        <taxon>BOP clade</taxon>
        <taxon>Pooideae</taxon>
        <taxon>Poodae</taxon>
        <taxon>Poeae</taxon>
        <taxon>Poeae Chloroplast Group 2 (Poeae type)</taxon>
        <taxon>Loliodinae</taxon>
        <taxon>Loliinae</taxon>
        <taxon>Lolium</taxon>
    </lineage>
</organism>
<dbReference type="PANTHER" id="PTHR45707">
    <property type="entry name" value="C2 CALCIUM/LIPID-BINDING PLANT PHOSPHORIBOSYLTRANSFERASE FAMILY PROTEIN"/>
    <property type="match status" value="1"/>
</dbReference>
<proteinExistence type="inferred from homology"/>
<dbReference type="Pfam" id="PF00069">
    <property type="entry name" value="Pkinase"/>
    <property type="match status" value="1"/>
</dbReference>
<dbReference type="GO" id="GO:0006952">
    <property type="term" value="P:defense response"/>
    <property type="evidence" value="ECO:0007669"/>
    <property type="project" value="UniProtKB-KW"/>
</dbReference>
<reference evidence="16" key="1">
    <citation type="submission" date="2023-07" db="EMBL/GenBank/DDBJ databases">
        <title>A chromosome-level genome assembly of Lolium multiflorum.</title>
        <authorList>
            <person name="Chen Y."/>
            <person name="Copetti D."/>
            <person name="Kolliker R."/>
            <person name="Studer B."/>
        </authorList>
    </citation>
    <scope>NUCLEOTIDE SEQUENCE</scope>
    <source>
        <strain evidence="16">02402/16</strain>
        <tissue evidence="16">Leaf</tissue>
    </source>
</reference>
<feature type="region of interest" description="Disordered" evidence="14">
    <location>
        <begin position="598"/>
        <end position="629"/>
    </location>
</feature>
<evidence type="ECO:0000256" key="11">
    <source>
        <dbReference type="ARBA" id="ARBA00022989"/>
    </source>
</evidence>
<keyword evidence="17" id="KW-1185">Reference proteome</keyword>
<dbReference type="Pfam" id="PF00931">
    <property type="entry name" value="NB-ARC"/>
    <property type="match status" value="1"/>
</dbReference>
<dbReference type="PROSITE" id="PS00108">
    <property type="entry name" value="PROTEIN_KINASE_ST"/>
    <property type="match status" value="1"/>
</dbReference>
<dbReference type="Pfam" id="PF23559">
    <property type="entry name" value="WHD_DRP"/>
    <property type="match status" value="1"/>
</dbReference>
<dbReference type="PANTHER" id="PTHR45707:SF46">
    <property type="entry name" value="PROTEIN KINASE DOMAIN-CONTAINING PROTEIN"/>
    <property type="match status" value="1"/>
</dbReference>
<dbReference type="InterPro" id="IPR036388">
    <property type="entry name" value="WH-like_DNA-bd_sf"/>
</dbReference>
<evidence type="ECO:0000256" key="6">
    <source>
        <dbReference type="ARBA" id="ARBA00022737"/>
    </source>
</evidence>
<dbReference type="Gene3D" id="3.40.50.300">
    <property type="entry name" value="P-loop containing nucleotide triphosphate hydrolases"/>
    <property type="match status" value="1"/>
</dbReference>
<dbReference type="InterPro" id="IPR002182">
    <property type="entry name" value="NB-ARC"/>
</dbReference>
<evidence type="ECO:0000256" key="12">
    <source>
        <dbReference type="ARBA" id="ARBA00023136"/>
    </source>
</evidence>
<dbReference type="Gene3D" id="1.10.8.430">
    <property type="entry name" value="Helical domain of apoptotic protease-activating factors"/>
    <property type="match status" value="1"/>
</dbReference>
<dbReference type="GO" id="GO:0043531">
    <property type="term" value="F:ADP binding"/>
    <property type="evidence" value="ECO:0007669"/>
    <property type="project" value="InterPro"/>
</dbReference>
<keyword evidence="5" id="KW-0812">Transmembrane</keyword>
<evidence type="ECO:0000313" key="17">
    <source>
        <dbReference type="Proteomes" id="UP001231189"/>
    </source>
</evidence>
<comment type="subcellular location">
    <subcellularLocation>
        <location evidence="1">Cell membrane</location>
        <topology evidence="1">Single-pass membrane protein</topology>
    </subcellularLocation>
</comment>
<dbReference type="InterPro" id="IPR017441">
    <property type="entry name" value="Protein_kinase_ATP_BS"/>
</dbReference>
<dbReference type="InterPro" id="IPR008271">
    <property type="entry name" value="Ser/Thr_kinase_AS"/>
</dbReference>
<dbReference type="SMART" id="SM00220">
    <property type="entry name" value="S_TKc"/>
    <property type="match status" value="1"/>
</dbReference>
<dbReference type="InterPro" id="IPR042197">
    <property type="entry name" value="Apaf_helical"/>
</dbReference>
<dbReference type="GO" id="GO:0051707">
    <property type="term" value="P:response to other organism"/>
    <property type="evidence" value="ECO:0007669"/>
    <property type="project" value="UniProtKB-ARBA"/>
</dbReference>
<dbReference type="PRINTS" id="PR00364">
    <property type="entry name" value="DISEASERSIST"/>
</dbReference>
<comment type="similarity">
    <text evidence="2">Belongs to the disease resistance NB-LRR family.</text>
</comment>
<evidence type="ECO:0000256" key="1">
    <source>
        <dbReference type="ARBA" id="ARBA00004162"/>
    </source>
</evidence>
<evidence type="ECO:0000256" key="4">
    <source>
        <dbReference type="ARBA" id="ARBA00022679"/>
    </source>
</evidence>
<evidence type="ECO:0000256" key="5">
    <source>
        <dbReference type="ARBA" id="ARBA00022692"/>
    </source>
</evidence>
<dbReference type="PROSITE" id="PS00107">
    <property type="entry name" value="PROTEIN_KINASE_ATP"/>
    <property type="match status" value="1"/>
</dbReference>
<evidence type="ECO:0000256" key="13">
    <source>
        <dbReference type="PROSITE-ProRule" id="PRU10141"/>
    </source>
</evidence>
<evidence type="ECO:0000256" key="10">
    <source>
        <dbReference type="ARBA" id="ARBA00022840"/>
    </source>
</evidence>
<accession>A0AAD8TS16</accession>
<evidence type="ECO:0000256" key="2">
    <source>
        <dbReference type="ARBA" id="ARBA00008894"/>
    </source>
</evidence>
<dbReference type="InterPro" id="IPR032675">
    <property type="entry name" value="LRR_dom_sf"/>
</dbReference>
<dbReference type="GO" id="GO:0005886">
    <property type="term" value="C:plasma membrane"/>
    <property type="evidence" value="ECO:0007669"/>
    <property type="project" value="UniProtKB-SubCell"/>
</dbReference>
<keyword evidence="4" id="KW-0808">Transferase</keyword>
<dbReference type="Pfam" id="PF18052">
    <property type="entry name" value="Rx_N"/>
    <property type="match status" value="1"/>
</dbReference>
<dbReference type="SUPFAM" id="SSF52540">
    <property type="entry name" value="P-loop containing nucleoside triphosphate hydrolases"/>
    <property type="match status" value="1"/>
</dbReference>
<dbReference type="FunFam" id="3.30.200.20:FF:000465">
    <property type="entry name" value="Cysteine-rich receptor-like protein kinase 6"/>
    <property type="match status" value="1"/>
</dbReference>
<dbReference type="InterPro" id="IPR027417">
    <property type="entry name" value="P-loop_NTPase"/>
</dbReference>
<dbReference type="GO" id="GO:0004672">
    <property type="term" value="F:protein kinase activity"/>
    <property type="evidence" value="ECO:0007669"/>
    <property type="project" value="InterPro"/>
</dbReference>
<dbReference type="SUPFAM" id="SSF52058">
    <property type="entry name" value="L domain-like"/>
    <property type="match status" value="2"/>
</dbReference>
<dbReference type="Gene3D" id="3.80.10.10">
    <property type="entry name" value="Ribonuclease Inhibitor"/>
    <property type="match status" value="4"/>
</dbReference>
<keyword evidence="10 13" id="KW-0067">ATP-binding</keyword>
<evidence type="ECO:0000256" key="14">
    <source>
        <dbReference type="SAM" id="MobiDB-lite"/>
    </source>
</evidence>
<dbReference type="Gene3D" id="3.30.200.20">
    <property type="entry name" value="Phosphorylase Kinase, domain 1"/>
    <property type="match status" value="1"/>
</dbReference>
<keyword evidence="3" id="KW-0433">Leucine-rich repeat</keyword>
<dbReference type="Pfam" id="PF25019">
    <property type="entry name" value="LRR_R13L1-DRL21"/>
    <property type="match status" value="1"/>
</dbReference>
<comment type="caution">
    <text evidence="16">The sequence shown here is derived from an EMBL/GenBank/DDBJ whole genome shotgun (WGS) entry which is preliminary data.</text>
</comment>
<dbReference type="InterPro" id="IPR011009">
    <property type="entry name" value="Kinase-like_dom_sf"/>
</dbReference>
<evidence type="ECO:0000256" key="7">
    <source>
        <dbReference type="ARBA" id="ARBA00022741"/>
    </source>
</evidence>
<evidence type="ECO:0000256" key="9">
    <source>
        <dbReference type="ARBA" id="ARBA00022821"/>
    </source>
</evidence>
<dbReference type="Proteomes" id="UP001231189">
    <property type="component" value="Unassembled WGS sequence"/>
</dbReference>
<name>A0AAD8TS16_LOLMU</name>
<protein>
    <recommendedName>
        <fullName evidence="15">Protein kinase domain-containing protein</fullName>
    </recommendedName>
</protein>
<dbReference type="FunFam" id="1.10.510.10:FF:000870">
    <property type="entry name" value="OSJNBa0016N04.16-like protein"/>
    <property type="match status" value="1"/>
</dbReference>
<keyword evidence="7 13" id="KW-0547">Nucleotide-binding</keyword>
<feature type="binding site" evidence="13">
    <location>
        <position position="60"/>
    </location>
    <ligand>
        <name>ATP</name>
        <dbReference type="ChEBI" id="CHEBI:30616"/>
    </ligand>
</feature>
<dbReference type="InterPro" id="IPR000719">
    <property type="entry name" value="Prot_kinase_dom"/>
</dbReference>
<keyword evidence="9" id="KW-0611">Plant defense</keyword>
<dbReference type="InterPro" id="IPR041118">
    <property type="entry name" value="Rx_N"/>
</dbReference>
<dbReference type="InterPro" id="IPR058922">
    <property type="entry name" value="WHD_DRP"/>
</dbReference>
<evidence type="ECO:0000259" key="15">
    <source>
        <dbReference type="PROSITE" id="PS50011"/>
    </source>
</evidence>
<dbReference type="Gene3D" id="1.20.5.4130">
    <property type="match status" value="1"/>
</dbReference>
<evidence type="ECO:0000256" key="3">
    <source>
        <dbReference type="ARBA" id="ARBA00022614"/>
    </source>
</evidence>
<feature type="domain" description="Protein kinase" evidence="15">
    <location>
        <begin position="31"/>
        <end position="313"/>
    </location>
</feature>
<dbReference type="PROSITE" id="PS50011">
    <property type="entry name" value="PROTEIN_KINASE_DOM"/>
    <property type="match status" value="1"/>
</dbReference>
<dbReference type="SUPFAM" id="SSF56112">
    <property type="entry name" value="Protein kinase-like (PK-like)"/>
    <property type="match status" value="1"/>
</dbReference>